<organism evidence="1 2">
    <name type="scientific">Rodentibacter ratti</name>
    <dbReference type="NCBI Taxonomy" id="1906745"/>
    <lineage>
        <taxon>Bacteria</taxon>
        <taxon>Pseudomonadati</taxon>
        <taxon>Pseudomonadota</taxon>
        <taxon>Gammaproteobacteria</taxon>
        <taxon>Pasteurellales</taxon>
        <taxon>Pasteurellaceae</taxon>
        <taxon>Rodentibacter</taxon>
    </lineage>
</organism>
<dbReference type="SUPFAM" id="SSF109854">
    <property type="entry name" value="DinB/YfiT-like putative metalloenzymes"/>
    <property type="match status" value="1"/>
</dbReference>
<evidence type="ECO:0008006" key="3">
    <source>
        <dbReference type="Google" id="ProtNLM"/>
    </source>
</evidence>
<dbReference type="AlphaFoldDB" id="A0A1V3KVV8"/>
<proteinExistence type="predicted"/>
<keyword evidence="2" id="KW-1185">Reference proteome</keyword>
<evidence type="ECO:0000313" key="2">
    <source>
        <dbReference type="Proteomes" id="UP000188573"/>
    </source>
</evidence>
<sequence length="173" mass="20643">MPRPKTKNELITLSQQNFEKLFSMINSLDETEKQTTFSFEGRDRNIRDVLVHLYEWHQLLCKFIQANLMDKYRPFLPEPYNWKTYPKMNIEFWQKHQSTPLEKAIADFQESHTKIMALITQFNDENLFTKKYYSWTGSTSLGSYIISSTSSHYEWALKIIKKQIKSLKNLSTI</sequence>
<dbReference type="PANTHER" id="PTHR40658">
    <property type="match status" value="1"/>
</dbReference>
<dbReference type="Proteomes" id="UP000188573">
    <property type="component" value="Unassembled WGS sequence"/>
</dbReference>
<evidence type="ECO:0000313" key="1">
    <source>
        <dbReference type="EMBL" id="OOF81450.1"/>
    </source>
</evidence>
<name>A0A1V3KVV8_9PAST</name>
<dbReference type="PIRSF" id="PIRSF031551">
    <property type="entry name" value="DUF1706"/>
    <property type="match status" value="1"/>
</dbReference>
<dbReference type="RefSeq" id="WP_077497386.1">
    <property type="nucleotide sequence ID" value="NZ_MLAG01000042.1"/>
</dbReference>
<accession>A0A1V3KVV8</accession>
<dbReference type="EMBL" id="MLAG01000042">
    <property type="protein sequence ID" value="OOF81450.1"/>
    <property type="molecule type" value="Genomic_DNA"/>
</dbReference>
<dbReference type="Gene3D" id="1.20.120.450">
    <property type="entry name" value="dinb family like domain"/>
    <property type="match status" value="1"/>
</dbReference>
<dbReference type="InterPro" id="IPR034660">
    <property type="entry name" value="DinB/YfiT-like"/>
</dbReference>
<gene>
    <name evidence="1" type="ORF">BKG92_08865</name>
</gene>
<dbReference type="Pfam" id="PF08020">
    <property type="entry name" value="DUF1706"/>
    <property type="match status" value="1"/>
</dbReference>
<dbReference type="InterPro" id="IPR012550">
    <property type="entry name" value="DUF1706"/>
</dbReference>
<protein>
    <recommendedName>
        <fullName evidence="3">ClbS/DfsB family four-helix bundle protein</fullName>
    </recommendedName>
</protein>
<comment type="caution">
    <text evidence="1">The sequence shown here is derived from an EMBL/GenBank/DDBJ whole genome shotgun (WGS) entry which is preliminary data.</text>
</comment>
<dbReference type="PANTHER" id="PTHR40658:SF4">
    <property type="entry name" value="HYPOTHETICAL CYTOSOLIC PROTEIN"/>
    <property type="match status" value="1"/>
</dbReference>
<reference evidence="1 2" key="1">
    <citation type="submission" date="2016-10" db="EMBL/GenBank/DDBJ databases">
        <title>Rodentibacter gen. nov. and new species.</title>
        <authorList>
            <person name="Christensen H."/>
        </authorList>
    </citation>
    <scope>NUCLEOTIDE SEQUENCE [LARGE SCALE GENOMIC DNA]</scope>
    <source>
        <strain evidence="1 2">Ac81</strain>
    </source>
</reference>